<evidence type="ECO:0000313" key="1">
    <source>
        <dbReference type="EMBL" id="KIJ32705.1"/>
    </source>
</evidence>
<organism evidence="1 2">
    <name type="scientific">Sphaerobolus stellatus (strain SS14)</name>
    <dbReference type="NCBI Taxonomy" id="990650"/>
    <lineage>
        <taxon>Eukaryota</taxon>
        <taxon>Fungi</taxon>
        <taxon>Dikarya</taxon>
        <taxon>Basidiomycota</taxon>
        <taxon>Agaricomycotina</taxon>
        <taxon>Agaricomycetes</taxon>
        <taxon>Phallomycetidae</taxon>
        <taxon>Geastrales</taxon>
        <taxon>Sphaerobolaceae</taxon>
        <taxon>Sphaerobolus</taxon>
    </lineage>
</organism>
<dbReference type="AlphaFoldDB" id="A0A0C9V5C8"/>
<dbReference type="HOGENOM" id="CLU_1778637_0_0_1"/>
<dbReference type="EMBL" id="KN837223">
    <property type="protein sequence ID" value="KIJ32705.1"/>
    <property type="molecule type" value="Genomic_DNA"/>
</dbReference>
<protein>
    <submittedName>
        <fullName evidence="1">Uncharacterized protein</fullName>
    </submittedName>
</protein>
<dbReference type="Proteomes" id="UP000054279">
    <property type="component" value="Unassembled WGS sequence"/>
</dbReference>
<gene>
    <name evidence="1" type="ORF">M422DRAFT_35748</name>
</gene>
<reference evidence="1 2" key="1">
    <citation type="submission" date="2014-06" db="EMBL/GenBank/DDBJ databases">
        <title>Evolutionary Origins and Diversification of the Mycorrhizal Mutualists.</title>
        <authorList>
            <consortium name="DOE Joint Genome Institute"/>
            <consortium name="Mycorrhizal Genomics Consortium"/>
            <person name="Kohler A."/>
            <person name="Kuo A."/>
            <person name="Nagy L.G."/>
            <person name="Floudas D."/>
            <person name="Copeland A."/>
            <person name="Barry K.W."/>
            <person name="Cichocki N."/>
            <person name="Veneault-Fourrey C."/>
            <person name="LaButti K."/>
            <person name="Lindquist E.A."/>
            <person name="Lipzen A."/>
            <person name="Lundell T."/>
            <person name="Morin E."/>
            <person name="Murat C."/>
            <person name="Riley R."/>
            <person name="Ohm R."/>
            <person name="Sun H."/>
            <person name="Tunlid A."/>
            <person name="Henrissat B."/>
            <person name="Grigoriev I.V."/>
            <person name="Hibbett D.S."/>
            <person name="Martin F."/>
        </authorList>
    </citation>
    <scope>NUCLEOTIDE SEQUENCE [LARGE SCALE GENOMIC DNA]</scope>
    <source>
        <strain evidence="1 2">SS14</strain>
    </source>
</reference>
<proteinExistence type="predicted"/>
<evidence type="ECO:0000313" key="2">
    <source>
        <dbReference type="Proteomes" id="UP000054279"/>
    </source>
</evidence>
<keyword evidence="2" id="KW-1185">Reference proteome</keyword>
<accession>A0A0C9V5C8</accession>
<sequence>MPSLRYFSGYVDWERLEEFTAAIPQVKRLHANPARGLQMNSSERPLEIKKTIRSILQLKELTHLSGLLTGQMFTYKVLEDSNILKRIAKLPNLEYIYVPNPHDAEQWLRICRSDKGKCVGFDWLEEGVVEHPYNWGDFFQGFVRKY</sequence>
<name>A0A0C9V5C8_SPHS4</name>